<dbReference type="AlphaFoldDB" id="A0A822Y6F9"/>
<reference evidence="2 3" key="1">
    <citation type="journal article" date="2020" name="Mol. Biol. Evol.">
        <title>Distinct Expression and Methylation Patterns for Genes with Different Fates following a Single Whole-Genome Duplication in Flowering Plants.</title>
        <authorList>
            <person name="Shi T."/>
            <person name="Rahmani R.S."/>
            <person name="Gugger P.F."/>
            <person name="Wang M."/>
            <person name="Li H."/>
            <person name="Zhang Y."/>
            <person name="Li Z."/>
            <person name="Wang Q."/>
            <person name="Van de Peer Y."/>
            <person name="Marchal K."/>
            <person name="Chen J."/>
        </authorList>
    </citation>
    <scope>NUCLEOTIDE SEQUENCE [LARGE SCALE GENOMIC DNA]</scope>
    <source>
        <tissue evidence="2">Leaf</tissue>
    </source>
</reference>
<proteinExistence type="predicted"/>
<gene>
    <name evidence="2" type="ORF">HUJ06_028224</name>
</gene>
<sequence>MATSSNKVFAVCFISVLFMMASFQMSEAISECAQQCVPFCMKDAGNTVPACEVACENYCKQSDGDVAAVNALMQSKSN</sequence>
<evidence type="ECO:0000313" key="2">
    <source>
        <dbReference type="EMBL" id="DAD26756.1"/>
    </source>
</evidence>
<keyword evidence="3" id="KW-1185">Reference proteome</keyword>
<protein>
    <submittedName>
        <fullName evidence="2">Uncharacterized protein</fullName>
    </submittedName>
</protein>
<name>A0A822Y6F9_NELNU</name>
<evidence type="ECO:0000313" key="3">
    <source>
        <dbReference type="Proteomes" id="UP000607653"/>
    </source>
</evidence>
<feature type="signal peptide" evidence="1">
    <location>
        <begin position="1"/>
        <end position="28"/>
    </location>
</feature>
<feature type="chain" id="PRO_5032670890" evidence="1">
    <location>
        <begin position="29"/>
        <end position="78"/>
    </location>
</feature>
<evidence type="ECO:0000256" key="1">
    <source>
        <dbReference type="SAM" id="SignalP"/>
    </source>
</evidence>
<accession>A0A822Y6F9</accession>
<comment type="caution">
    <text evidence="2">The sequence shown here is derived from an EMBL/GenBank/DDBJ whole genome shotgun (WGS) entry which is preliminary data.</text>
</comment>
<dbReference type="Proteomes" id="UP000607653">
    <property type="component" value="Unassembled WGS sequence"/>
</dbReference>
<keyword evidence="1" id="KW-0732">Signal</keyword>
<organism evidence="2 3">
    <name type="scientific">Nelumbo nucifera</name>
    <name type="common">Sacred lotus</name>
    <dbReference type="NCBI Taxonomy" id="4432"/>
    <lineage>
        <taxon>Eukaryota</taxon>
        <taxon>Viridiplantae</taxon>
        <taxon>Streptophyta</taxon>
        <taxon>Embryophyta</taxon>
        <taxon>Tracheophyta</taxon>
        <taxon>Spermatophyta</taxon>
        <taxon>Magnoliopsida</taxon>
        <taxon>Proteales</taxon>
        <taxon>Nelumbonaceae</taxon>
        <taxon>Nelumbo</taxon>
    </lineage>
</organism>
<dbReference type="EMBL" id="DUZY01000002">
    <property type="protein sequence ID" value="DAD26756.1"/>
    <property type="molecule type" value="Genomic_DNA"/>
</dbReference>